<dbReference type="CDD" id="cd02440">
    <property type="entry name" value="AdoMet_MTases"/>
    <property type="match status" value="1"/>
</dbReference>
<dbReference type="Pfam" id="PF13489">
    <property type="entry name" value="Methyltransf_23"/>
    <property type="match status" value="1"/>
</dbReference>
<gene>
    <name evidence="1" type="ORF">JOF56_000040</name>
</gene>
<dbReference type="NCBIfam" id="NF010703">
    <property type="entry name" value="PRK14103.1"/>
    <property type="match status" value="1"/>
</dbReference>
<evidence type="ECO:0000313" key="2">
    <source>
        <dbReference type="Proteomes" id="UP001519332"/>
    </source>
</evidence>
<evidence type="ECO:0000313" key="1">
    <source>
        <dbReference type="EMBL" id="MBP2319655.1"/>
    </source>
</evidence>
<dbReference type="Gene3D" id="1.10.150.290">
    <property type="entry name" value="S-adenosyl-L-methionine-dependent methyltransferases"/>
    <property type="match status" value="1"/>
</dbReference>
<dbReference type="InterPro" id="IPR029063">
    <property type="entry name" value="SAM-dependent_MTases_sf"/>
</dbReference>
<organism evidence="1 2">
    <name type="scientific">Kibdelosporangium banguiense</name>
    <dbReference type="NCBI Taxonomy" id="1365924"/>
    <lineage>
        <taxon>Bacteria</taxon>
        <taxon>Bacillati</taxon>
        <taxon>Actinomycetota</taxon>
        <taxon>Actinomycetes</taxon>
        <taxon>Pseudonocardiales</taxon>
        <taxon>Pseudonocardiaceae</taxon>
        <taxon>Kibdelosporangium</taxon>
    </lineage>
</organism>
<keyword evidence="2" id="KW-1185">Reference proteome</keyword>
<dbReference type="RefSeq" id="WP_209633166.1">
    <property type="nucleotide sequence ID" value="NZ_JAGINW010000001.1"/>
</dbReference>
<dbReference type="GO" id="GO:0030798">
    <property type="term" value="F:trans-aconitate 2-methyltransferase activity"/>
    <property type="evidence" value="ECO:0007669"/>
    <property type="project" value="UniProtKB-EC"/>
</dbReference>
<dbReference type="Proteomes" id="UP001519332">
    <property type="component" value="Unassembled WGS sequence"/>
</dbReference>
<protein>
    <submittedName>
        <fullName evidence="1">Trans-aconitate 2-methyltransferase</fullName>
        <ecNumber evidence="1">2.1.1.144</ecNumber>
    </submittedName>
</protein>
<dbReference type="EMBL" id="JAGINW010000001">
    <property type="protein sequence ID" value="MBP2319655.1"/>
    <property type="molecule type" value="Genomic_DNA"/>
</dbReference>
<sequence length="251" mass="28095">MWDPDKYLTFADHRARPFYELIGRIQAKSPRRVVDLGCGPGNLTTVLASRWPDAALEAFDSSPEMVEAARDRGIDAHVGDVATWRPQPDTDVIVTNAVLQWVPDHAEILRRWVTELPSGAWIALQVPGNFDGPSHRLVRELAAGAWKSRLADVDLRPEDAVLTPTGYAELFDGCATDTWETTYTQVLTGEDPVLEWITGTALRPVKATLSDEEWAAFRADLAPKLREAYPRRADGRTWFPFRRVFAVAQLS</sequence>
<dbReference type="GO" id="GO:0032259">
    <property type="term" value="P:methylation"/>
    <property type="evidence" value="ECO:0007669"/>
    <property type="project" value="UniProtKB-KW"/>
</dbReference>
<dbReference type="InterPro" id="IPR023149">
    <property type="entry name" value="Trans_acon_MeTrfase_C"/>
</dbReference>
<name>A0ABS4T6B3_9PSEU</name>
<keyword evidence="1" id="KW-0489">Methyltransferase</keyword>
<dbReference type="SUPFAM" id="SSF53335">
    <property type="entry name" value="S-adenosyl-L-methionine-dependent methyltransferases"/>
    <property type="match status" value="1"/>
</dbReference>
<reference evidence="1 2" key="1">
    <citation type="submission" date="2021-03" db="EMBL/GenBank/DDBJ databases">
        <title>Sequencing the genomes of 1000 actinobacteria strains.</title>
        <authorList>
            <person name="Klenk H.-P."/>
        </authorList>
    </citation>
    <scope>NUCLEOTIDE SEQUENCE [LARGE SCALE GENOMIC DNA]</scope>
    <source>
        <strain evidence="1 2">DSM 46670</strain>
    </source>
</reference>
<dbReference type="PANTHER" id="PTHR43861">
    <property type="entry name" value="TRANS-ACONITATE 2-METHYLTRANSFERASE-RELATED"/>
    <property type="match status" value="1"/>
</dbReference>
<comment type="caution">
    <text evidence="1">The sequence shown here is derived from an EMBL/GenBank/DDBJ whole genome shotgun (WGS) entry which is preliminary data.</text>
</comment>
<dbReference type="Gene3D" id="3.40.50.150">
    <property type="entry name" value="Vaccinia Virus protein VP39"/>
    <property type="match status" value="1"/>
</dbReference>
<proteinExistence type="predicted"/>
<accession>A0ABS4T6B3</accession>
<dbReference type="EC" id="2.1.1.144" evidence="1"/>
<keyword evidence="1" id="KW-0808">Transferase</keyword>
<dbReference type="PANTHER" id="PTHR43861:SF1">
    <property type="entry name" value="TRANS-ACONITATE 2-METHYLTRANSFERASE"/>
    <property type="match status" value="1"/>
</dbReference>